<evidence type="ECO:0000256" key="3">
    <source>
        <dbReference type="SAM" id="Phobius"/>
    </source>
</evidence>
<dbReference type="GO" id="GO:0005741">
    <property type="term" value="C:mitochondrial outer membrane"/>
    <property type="evidence" value="ECO:0007669"/>
    <property type="project" value="TreeGrafter"/>
</dbReference>
<dbReference type="InterPro" id="IPR051593">
    <property type="entry name" value="Ergosterol_Biosynth_ERG27"/>
</dbReference>
<organism evidence="4 5">
    <name type="scientific">Aspergillus fumigatus</name>
    <name type="common">Neosartorya fumigata</name>
    <dbReference type="NCBI Taxonomy" id="746128"/>
    <lineage>
        <taxon>Eukaryota</taxon>
        <taxon>Fungi</taxon>
        <taxon>Dikarya</taxon>
        <taxon>Ascomycota</taxon>
        <taxon>Pezizomycotina</taxon>
        <taxon>Eurotiomycetes</taxon>
        <taxon>Eurotiomycetidae</taxon>
        <taxon>Eurotiales</taxon>
        <taxon>Aspergillaceae</taxon>
        <taxon>Aspergillus</taxon>
        <taxon>Aspergillus subgen. Fumigati</taxon>
    </lineage>
</organism>
<name>A0A9P8NGH1_ASPFM</name>
<evidence type="ECO:0000256" key="1">
    <source>
        <dbReference type="ARBA" id="ARBA00023589"/>
    </source>
</evidence>
<keyword evidence="3" id="KW-0472">Membrane</keyword>
<dbReference type="AlphaFoldDB" id="A0A9P8NGH1"/>
<dbReference type="InterPro" id="IPR002347">
    <property type="entry name" value="SDR_fam"/>
</dbReference>
<comment type="pathway">
    <text evidence="1">Steroid biosynthesis; zymosterol biosynthesis; zymosterol from lanosterol: step 5/6.</text>
</comment>
<dbReference type="PANTHER" id="PTHR43647:SF2">
    <property type="entry name" value="DEHYDROGENASE"/>
    <property type="match status" value="1"/>
</dbReference>
<gene>
    <name evidence="4" type="ORF">KXV57_006590</name>
</gene>
<dbReference type="InterPro" id="IPR036291">
    <property type="entry name" value="NAD(P)-bd_dom_sf"/>
</dbReference>
<dbReference type="GO" id="GO:0005811">
    <property type="term" value="C:lipid droplet"/>
    <property type="evidence" value="ECO:0007669"/>
    <property type="project" value="TreeGrafter"/>
</dbReference>
<sequence>MNYLVSLDPSFGHYQFISERSTNLTKCDSSNPPVTPTPLHFKLTGQTVIVTGPTAGLGLETCRQLMGLGCHTIILACRDVAKGFRTRSTLLSEYVTRAAMHGSPSVKVLKLDLGSFDSVLLFASQVKSEIPVVDILILNAGVGFLKDFRSTPDGHELTLQTNYLSNVLLLLELLPYLQQSARGRQPARVTWLGSRSAYDSNLVRMVAPHSDLFGYLDDVVNYSTKDRYADTKLLCQAFLYTFTAHLDPRAPSSADGVDDNDHDAAAASGDLNDRAAVAGDPASVNPKPSHDMVYRLIPISLATIMADQSITATVAVGVVAGILAIPPFLIGCKALLQRSRRWRGRTADGPILPTFSPRVDNSDAHYEAQQLHYNYVSESIVLTTVANLDQAITTH</sequence>
<proteinExistence type="predicted"/>
<dbReference type="Gene3D" id="3.40.50.720">
    <property type="entry name" value="NAD(P)-binding Rossmann-like Domain"/>
    <property type="match status" value="1"/>
</dbReference>
<keyword evidence="3" id="KW-0812">Transmembrane</keyword>
<evidence type="ECO:0000313" key="5">
    <source>
        <dbReference type="Proteomes" id="UP000813423"/>
    </source>
</evidence>
<feature type="transmembrane region" description="Helical" evidence="3">
    <location>
        <begin position="314"/>
        <end position="336"/>
    </location>
</feature>
<dbReference type="GO" id="GO:0005789">
    <property type="term" value="C:endoplasmic reticulum membrane"/>
    <property type="evidence" value="ECO:0007669"/>
    <property type="project" value="TreeGrafter"/>
</dbReference>
<dbReference type="SUPFAM" id="SSF51735">
    <property type="entry name" value="NAD(P)-binding Rossmann-fold domains"/>
    <property type="match status" value="1"/>
</dbReference>
<dbReference type="EC" id="1.1.1.270" evidence="2"/>
<keyword evidence="3" id="KW-1133">Transmembrane helix</keyword>
<dbReference type="Proteomes" id="UP000813423">
    <property type="component" value="Unassembled WGS sequence"/>
</dbReference>
<dbReference type="PANTHER" id="PTHR43647">
    <property type="entry name" value="DEHYDROGENASE"/>
    <property type="match status" value="1"/>
</dbReference>
<evidence type="ECO:0000256" key="2">
    <source>
        <dbReference type="ARBA" id="ARBA00023621"/>
    </source>
</evidence>
<reference evidence="4" key="1">
    <citation type="submission" date="2021-08" db="EMBL/GenBank/DDBJ databases">
        <title>Global Aspergillus fumigatus from environmental and clinical sources.</title>
        <authorList>
            <person name="Barber A."/>
            <person name="Sae-Ong T."/>
        </authorList>
    </citation>
    <scope>NUCLEOTIDE SEQUENCE</scope>
    <source>
        <strain evidence="4">NRZ-2016-071</strain>
    </source>
</reference>
<evidence type="ECO:0000313" key="4">
    <source>
        <dbReference type="EMBL" id="KAH1904033.1"/>
    </source>
</evidence>
<protein>
    <recommendedName>
        <fullName evidence="2">3beta-hydroxysteroid 3-dehydrogenase</fullName>
        <ecNumber evidence="2">1.1.1.270</ecNumber>
    </recommendedName>
</protein>
<accession>A0A9P8NGH1</accession>
<comment type="caution">
    <text evidence="4">The sequence shown here is derived from an EMBL/GenBank/DDBJ whole genome shotgun (WGS) entry which is preliminary data.</text>
</comment>
<dbReference type="EMBL" id="JAIBSC010000049">
    <property type="protein sequence ID" value="KAH1904033.1"/>
    <property type="molecule type" value="Genomic_DNA"/>
</dbReference>
<dbReference type="Pfam" id="PF00106">
    <property type="entry name" value="adh_short"/>
    <property type="match status" value="1"/>
</dbReference>
<dbReference type="GO" id="GO:0000253">
    <property type="term" value="F:3-beta-hydroxysteroid 3-dehydrogenase (NADP+) activity"/>
    <property type="evidence" value="ECO:0007669"/>
    <property type="project" value="UniProtKB-EC"/>
</dbReference>